<organism evidence="2 3">
    <name type="scientific">Candidatus Jettenia caeni</name>
    <dbReference type="NCBI Taxonomy" id="247490"/>
    <lineage>
        <taxon>Bacteria</taxon>
        <taxon>Pseudomonadati</taxon>
        <taxon>Planctomycetota</taxon>
        <taxon>Candidatus Brocadiia</taxon>
        <taxon>Candidatus Brocadiales</taxon>
        <taxon>Candidatus Brocadiaceae</taxon>
        <taxon>Candidatus Jettenia</taxon>
    </lineage>
</organism>
<dbReference type="Pfam" id="PF13905">
    <property type="entry name" value="Thioredoxin_8"/>
    <property type="match status" value="1"/>
</dbReference>
<sequence length="174" mass="20054">MSIISYYKKASVVLVLFIVIFLPGTSYARSIKDITSTELKEIVRKKGDKILAVTFWATWCKVCQEHLPELSTIYEKYRNKNVEIIGVALDDKAKEVKNFVEEKGIAFPVFRAEDREEMSYIYNIKKIPVVYYYKNGELKHTEEGYTEPKHIEEDLKSCLEGSTSPSKDAHSISK</sequence>
<dbReference type="Gene3D" id="3.40.30.10">
    <property type="entry name" value="Glutaredoxin"/>
    <property type="match status" value="1"/>
</dbReference>
<dbReference type="PANTHER" id="PTHR42852">
    <property type="entry name" value="THIOL:DISULFIDE INTERCHANGE PROTEIN DSBE"/>
    <property type="match status" value="1"/>
</dbReference>
<dbReference type="InterPro" id="IPR012336">
    <property type="entry name" value="Thioredoxin-like_fold"/>
</dbReference>
<protein>
    <recommendedName>
        <fullName evidence="1">Thioredoxin domain-containing protein</fullName>
    </recommendedName>
</protein>
<dbReference type="InterPro" id="IPR050553">
    <property type="entry name" value="Thioredoxin_ResA/DsbE_sf"/>
</dbReference>
<name>I3IR77_9BACT</name>
<comment type="caution">
    <text evidence="2">The sequence shown here is derived from an EMBL/GenBank/DDBJ whole genome shotgun (WGS) entry which is preliminary data.</text>
</comment>
<proteinExistence type="predicted"/>
<reference evidence="2 3" key="1">
    <citation type="journal article" date="2012" name="FEBS Lett.">
        <title>Anammox organism KSU-1 expresses a NirK-type copper-containing nitrite reductase instead of a NirS-type with cytochrome cd1.</title>
        <authorList>
            <person name="Hira D."/>
            <person name="Toh H."/>
            <person name="Migita C.T."/>
            <person name="Okubo H."/>
            <person name="Nishiyama T."/>
            <person name="Hattori M."/>
            <person name="Furukawa K."/>
            <person name="Fujii T."/>
        </authorList>
    </citation>
    <scope>NUCLEOTIDE SEQUENCE [LARGE SCALE GENOMIC DNA]</scope>
</reference>
<evidence type="ECO:0000313" key="3">
    <source>
        <dbReference type="Proteomes" id="UP000002985"/>
    </source>
</evidence>
<dbReference type="Proteomes" id="UP000002985">
    <property type="component" value="Unassembled WGS sequence"/>
</dbReference>
<dbReference type="OrthoDB" id="261812at2"/>
<evidence type="ECO:0000313" key="2">
    <source>
        <dbReference type="EMBL" id="GAB64222.1"/>
    </source>
</evidence>
<dbReference type="STRING" id="247490.KSU1_D0913"/>
<gene>
    <name evidence="2" type="ORF">KSU1_D0913</name>
</gene>
<evidence type="ECO:0000259" key="1">
    <source>
        <dbReference type="PROSITE" id="PS51352"/>
    </source>
</evidence>
<dbReference type="AlphaFoldDB" id="I3IR77"/>
<dbReference type="PANTHER" id="PTHR42852:SF13">
    <property type="entry name" value="PROTEIN DIPZ"/>
    <property type="match status" value="1"/>
</dbReference>
<dbReference type="InterPro" id="IPR013766">
    <property type="entry name" value="Thioredoxin_domain"/>
</dbReference>
<dbReference type="InterPro" id="IPR036249">
    <property type="entry name" value="Thioredoxin-like_sf"/>
</dbReference>
<keyword evidence="3" id="KW-1185">Reference proteome</keyword>
<dbReference type="PROSITE" id="PS51352">
    <property type="entry name" value="THIOREDOXIN_2"/>
    <property type="match status" value="1"/>
</dbReference>
<dbReference type="EMBL" id="BAFH01000004">
    <property type="protein sequence ID" value="GAB64222.1"/>
    <property type="molecule type" value="Genomic_DNA"/>
</dbReference>
<feature type="domain" description="Thioredoxin" evidence="1">
    <location>
        <begin position="8"/>
        <end position="160"/>
    </location>
</feature>
<dbReference type="CDD" id="cd02966">
    <property type="entry name" value="TlpA_like_family"/>
    <property type="match status" value="1"/>
</dbReference>
<dbReference type="SUPFAM" id="SSF52833">
    <property type="entry name" value="Thioredoxin-like"/>
    <property type="match status" value="1"/>
</dbReference>
<accession>I3IR77</accession>
<dbReference type="eggNOG" id="COG0526">
    <property type="taxonomic scope" value="Bacteria"/>
</dbReference>